<gene>
    <name evidence="1" type="ORF">DDY73_02885</name>
</gene>
<sequence>CRPRNAKLIQRYKYAKTISERQNQDNDYFSNLYENRPYLNLTEWSVSDVDADLDQVGLAGSPTKVKQIENVVFQAKESKKLSGNDTEIDELMKELIVNHT</sequence>
<protein>
    <submittedName>
        <fullName evidence="1">Electron transfer flavoprotein subunit beta</fullName>
    </submittedName>
</protein>
<dbReference type="Gene3D" id="3.40.50.620">
    <property type="entry name" value="HUPs"/>
    <property type="match status" value="1"/>
</dbReference>
<dbReference type="AlphaFoldDB" id="A0A354M089"/>
<dbReference type="Proteomes" id="UP000262954">
    <property type="component" value="Unassembled WGS sequence"/>
</dbReference>
<comment type="caution">
    <text evidence="1">The sequence shown here is derived from an EMBL/GenBank/DDBJ whole genome shotgun (WGS) entry which is preliminary data.</text>
</comment>
<accession>A0A354M089</accession>
<organism evidence="1 2">
    <name type="scientific">Coprobacter fastidiosus</name>
    <dbReference type="NCBI Taxonomy" id="1099853"/>
    <lineage>
        <taxon>Bacteria</taxon>
        <taxon>Pseudomonadati</taxon>
        <taxon>Bacteroidota</taxon>
        <taxon>Bacteroidia</taxon>
        <taxon>Bacteroidales</taxon>
        <taxon>Barnesiellaceae</taxon>
        <taxon>Coprobacter</taxon>
    </lineage>
</organism>
<dbReference type="InterPro" id="IPR014729">
    <property type="entry name" value="Rossmann-like_a/b/a_fold"/>
</dbReference>
<proteinExistence type="predicted"/>
<feature type="non-terminal residue" evidence="1">
    <location>
        <position position="1"/>
    </location>
</feature>
<evidence type="ECO:0000313" key="1">
    <source>
        <dbReference type="EMBL" id="HBJ07928.1"/>
    </source>
</evidence>
<feature type="non-terminal residue" evidence="1">
    <location>
        <position position="100"/>
    </location>
</feature>
<evidence type="ECO:0000313" key="2">
    <source>
        <dbReference type="Proteomes" id="UP000262954"/>
    </source>
</evidence>
<reference evidence="1 2" key="1">
    <citation type="journal article" date="2018" name="Nat. Biotechnol.">
        <title>A standardized bacterial taxonomy based on genome phylogeny substantially revises the tree of life.</title>
        <authorList>
            <person name="Parks D.H."/>
            <person name="Chuvochina M."/>
            <person name="Waite D.W."/>
            <person name="Rinke C."/>
            <person name="Skarshewski A."/>
            <person name="Chaumeil P.A."/>
            <person name="Hugenholtz P."/>
        </authorList>
    </citation>
    <scope>NUCLEOTIDE SEQUENCE [LARGE SCALE GENOMIC DNA]</scope>
    <source>
        <strain evidence="1">UBA11482</strain>
    </source>
</reference>
<name>A0A354M089_9BACT</name>
<dbReference type="EMBL" id="DNWC01000042">
    <property type="protein sequence ID" value="HBJ07928.1"/>
    <property type="molecule type" value="Genomic_DNA"/>
</dbReference>